<dbReference type="InterPro" id="IPR036291">
    <property type="entry name" value="NAD(P)-bd_dom_sf"/>
</dbReference>
<dbReference type="EMBL" id="BAAAKK010000004">
    <property type="protein sequence ID" value="GAA1422793.1"/>
    <property type="molecule type" value="Genomic_DNA"/>
</dbReference>
<dbReference type="Pfam" id="PF00106">
    <property type="entry name" value="adh_short"/>
    <property type="match status" value="1"/>
</dbReference>
<dbReference type="RefSeq" id="WP_343919214.1">
    <property type="nucleotide sequence ID" value="NZ_BAAAKK010000004.1"/>
</dbReference>
<keyword evidence="2" id="KW-0560">Oxidoreductase</keyword>
<dbReference type="PROSITE" id="PS00061">
    <property type="entry name" value="ADH_SHORT"/>
    <property type="match status" value="1"/>
</dbReference>
<organism evidence="5 6">
    <name type="scientific">Agrococcus citreus</name>
    <dbReference type="NCBI Taxonomy" id="84643"/>
    <lineage>
        <taxon>Bacteria</taxon>
        <taxon>Bacillati</taxon>
        <taxon>Actinomycetota</taxon>
        <taxon>Actinomycetes</taxon>
        <taxon>Micrococcales</taxon>
        <taxon>Microbacteriaceae</taxon>
        <taxon>Agrococcus</taxon>
    </lineage>
</organism>
<sequence>MRLEQLRGRAAVVTGGGGGLGRSIALTFARAGMDVVLADVELDAAERVRDDVRALGREAIAVRTDVSRLTEVEALADAAYDAFGNVAVLVNNAGVTWRPYRASWDASVDDFEWIMAVNFWGAFHGHRAFVPRMGRSSLPSHIVNTSSIAALKPTPGHAAYTASKAAIDGFSLATRAEYETAGLDIGVTVLYPGPVSTGFATSERLRPAEDRADARGVVPWETYTDGAPMRAGAEAPGAIDPDTVGPLVLDAIVQNHPYVLTHPLPDHVAVRTRQLTELAASRPAPMVE</sequence>
<comment type="caution">
    <text evidence="5">The sequence shown here is derived from an EMBL/GenBank/DDBJ whole genome shotgun (WGS) entry which is preliminary data.</text>
</comment>
<dbReference type="CDD" id="cd05233">
    <property type="entry name" value="SDR_c"/>
    <property type="match status" value="1"/>
</dbReference>
<dbReference type="InterPro" id="IPR057326">
    <property type="entry name" value="KR_dom"/>
</dbReference>
<feature type="domain" description="Ketoreductase" evidence="4">
    <location>
        <begin position="9"/>
        <end position="188"/>
    </location>
</feature>
<reference evidence="5 6" key="1">
    <citation type="journal article" date="2019" name="Int. J. Syst. Evol. Microbiol.">
        <title>The Global Catalogue of Microorganisms (GCM) 10K type strain sequencing project: providing services to taxonomists for standard genome sequencing and annotation.</title>
        <authorList>
            <consortium name="The Broad Institute Genomics Platform"/>
            <consortium name="The Broad Institute Genome Sequencing Center for Infectious Disease"/>
            <person name="Wu L."/>
            <person name="Ma J."/>
        </authorList>
    </citation>
    <scope>NUCLEOTIDE SEQUENCE [LARGE SCALE GENOMIC DNA]</scope>
    <source>
        <strain evidence="5 6">JCM 12398</strain>
    </source>
</reference>
<keyword evidence="6" id="KW-1185">Reference proteome</keyword>
<accession>A0ABN1YUL4</accession>
<dbReference type="InterPro" id="IPR020904">
    <property type="entry name" value="Sc_DH/Rdtase_CS"/>
</dbReference>
<proteinExistence type="inferred from homology"/>
<dbReference type="InterPro" id="IPR002347">
    <property type="entry name" value="SDR_fam"/>
</dbReference>
<protein>
    <submittedName>
        <fullName evidence="5">SDR family NAD(P)-dependent oxidoreductase</fullName>
    </submittedName>
</protein>
<dbReference type="SUPFAM" id="SSF51735">
    <property type="entry name" value="NAD(P)-binding Rossmann-fold domains"/>
    <property type="match status" value="1"/>
</dbReference>
<gene>
    <name evidence="5" type="ORF">GCM10009640_16100</name>
</gene>
<evidence type="ECO:0000256" key="2">
    <source>
        <dbReference type="ARBA" id="ARBA00023002"/>
    </source>
</evidence>
<evidence type="ECO:0000259" key="4">
    <source>
        <dbReference type="SMART" id="SM00822"/>
    </source>
</evidence>
<evidence type="ECO:0000256" key="3">
    <source>
        <dbReference type="RuleBase" id="RU000363"/>
    </source>
</evidence>
<evidence type="ECO:0000313" key="6">
    <source>
        <dbReference type="Proteomes" id="UP001501266"/>
    </source>
</evidence>
<dbReference type="PANTHER" id="PTHR44196">
    <property type="entry name" value="DEHYDROGENASE/REDUCTASE SDR FAMILY MEMBER 7B"/>
    <property type="match status" value="1"/>
</dbReference>
<dbReference type="PRINTS" id="PR00080">
    <property type="entry name" value="SDRFAMILY"/>
</dbReference>
<evidence type="ECO:0000256" key="1">
    <source>
        <dbReference type="ARBA" id="ARBA00006484"/>
    </source>
</evidence>
<dbReference type="Gene3D" id="3.40.50.720">
    <property type="entry name" value="NAD(P)-binding Rossmann-like Domain"/>
    <property type="match status" value="1"/>
</dbReference>
<evidence type="ECO:0000313" key="5">
    <source>
        <dbReference type="EMBL" id="GAA1422793.1"/>
    </source>
</evidence>
<dbReference type="PANTHER" id="PTHR44196:SF1">
    <property type="entry name" value="DEHYDROGENASE_REDUCTASE SDR FAMILY MEMBER 7B"/>
    <property type="match status" value="1"/>
</dbReference>
<dbReference type="SMART" id="SM00822">
    <property type="entry name" value="PKS_KR"/>
    <property type="match status" value="1"/>
</dbReference>
<dbReference type="PRINTS" id="PR00081">
    <property type="entry name" value="GDHRDH"/>
</dbReference>
<name>A0ABN1YUL4_9MICO</name>
<comment type="similarity">
    <text evidence="1 3">Belongs to the short-chain dehydrogenases/reductases (SDR) family.</text>
</comment>
<dbReference type="Proteomes" id="UP001501266">
    <property type="component" value="Unassembled WGS sequence"/>
</dbReference>